<protein>
    <submittedName>
        <fullName evidence="1">Uncharacterized protein</fullName>
    </submittedName>
</protein>
<comment type="caution">
    <text evidence="1">The sequence shown here is derived from an EMBL/GenBank/DDBJ whole genome shotgun (WGS) entry which is preliminary data.</text>
</comment>
<keyword evidence="2" id="KW-1185">Reference proteome</keyword>
<accession>A0A8S1HA27</accession>
<dbReference type="Proteomes" id="UP000835052">
    <property type="component" value="Unassembled WGS sequence"/>
</dbReference>
<evidence type="ECO:0000313" key="2">
    <source>
        <dbReference type="Proteomes" id="UP000835052"/>
    </source>
</evidence>
<organism evidence="1 2">
    <name type="scientific">Caenorhabditis auriculariae</name>
    <dbReference type="NCBI Taxonomy" id="2777116"/>
    <lineage>
        <taxon>Eukaryota</taxon>
        <taxon>Metazoa</taxon>
        <taxon>Ecdysozoa</taxon>
        <taxon>Nematoda</taxon>
        <taxon>Chromadorea</taxon>
        <taxon>Rhabditida</taxon>
        <taxon>Rhabditina</taxon>
        <taxon>Rhabditomorpha</taxon>
        <taxon>Rhabditoidea</taxon>
        <taxon>Rhabditidae</taxon>
        <taxon>Peloderinae</taxon>
        <taxon>Caenorhabditis</taxon>
    </lineage>
</organism>
<gene>
    <name evidence="1" type="ORF">CAUJ_LOCUS5779</name>
</gene>
<evidence type="ECO:0000313" key="1">
    <source>
        <dbReference type="EMBL" id="CAD6189860.1"/>
    </source>
</evidence>
<dbReference type="AlphaFoldDB" id="A0A8S1HA27"/>
<sequence length="115" mass="13469">MDDISFESPNSHRKLLGSCGVEPLFENPSLCVQGFFTTDNRIFRYQFSTFIVLLLNFSKISELIHVDLVILLAGDKFQWKVVRFEEKSEDSNFVQWKNWTKIDMGSKFCFIIDCE</sequence>
<name>A0A8S1HA27_9PELO</name>
<dbReference type="EMBL" id="CAJGYM010000012">
    <property type="protein sequence ID" value="CAD6189860.1"/>
    <property type="molecule type" value="Genomic_DNA"/>
</dbReference>
<proteinExistence type="predicted"/>
<reference evidence="1" key="1">
    <citation type="submission" date="2020-10" db="EMBL/GenBank/DDBJ databases">
        <authorList>
            <person name="Kikuchi T."/>
        </authorList>
    </citation>
    <scope>NUCLEOTIDE SEQUENCE</scope>
    <source>
        <strain evidence="1">NKZ352</strain>
    </source>
</reference>